<sequence length="205" mass="21622">MTAPRRALVIIDVQQEYFTGRLPIQFPPREHSLARILEAADAAEAAGIPIVVVQHDSGQGAPVFAPGTPGYELHPALATRVGADWKRVVKHHASVLAGTGLEEWLRQEGIDTLTLVGYMTNNCVLGTSVDGATRGLGIEVLSDATGAIDLFNAASNADSRTVHTTLMALLHSNWAAVADVVTWVNATQEAASLPKSNLIASAQGI</sequence>
<accession>A0AA96F5H1</accession>
<reference evidence="3 4" key="1">
    <citation type="submission" date="2023-09" db="EMBL/GenBank/DDBJ databases">
        <title>Demequina sp. a novel bacteria isolated from Capsicum annuum.</title>
        <authorList>
            <person name="Humaira Z."/>
            <person name="Lee J."/>
            <person name="Cho D."/>
        </authorList>
    </citation>
    <scope>NUCLEOTIDE SEQUENCE [LARGE SCALE GENOMIC DNA]</scope>
    <source>
        <strain evidence="3 4">OYTSA14</strain>
    </source>
</reference>
<dbReference type="InterPro" id="IPR036380">
    <property type="entry name" value="Isochorismatase-like_sf"/>
</dbReference>
<proteinExistence type="predicted"/>
<dbReference type="Proteomes" id="UP001304125">
    <property type="component" value="Chromosome"/>
</dbReference>
<dbReference type="InterPro" id="IPR000868">
    <property type="entry name" value="Isochorismatase-like_dom"/>
</dbReference>
<evidence type="ECO:0000313" key="3">
    <source>
        <dbReference type="EMBL" id="WNM24426.1"/>
    </source>
</evidence>
<dbReference type="AlphaFoldDB" id="A0AA96F5H1"/>
<gene>
    <name evidence="3" type="ORF">RN606_13840</name>
</gene>
<keyword evidence="1" id="KW-0378">Hydrolase</keyword>
<dbReference type="Pfam" id="PF00857">
    <property type="entry name" value="Isochorismatase"/>
    <property type="match status" value="1"/>
</dbReference>
<evidence type="ECO:0000259" key="2">
    <source>
        <dbReference type="Pfam" id="PF00857"/>
    </source>
</evidence>
<dbReference type="PANTHER" id="PTHR43540">
    <property type="entry name" value="PEROXYUREIDOACRYLATE/UREIDOACRYLATE AMIDOHYDROLASE-RELATED"/>
    <property type="match status" value="1"/>
</dbReference>
<dbReference type="Gene3D" id="3.40.50.850">
    <property type="entry name" value="Isochorismatase-like"/>
    <property type="match status" value="1"/>
</dbReference>
<name>A0AA96F5H1_9MICO</name>
<protein>
    <submittedName>
        <fullName evidence="3">Isochorismatase family protein</fullName>
    </submittedName>
</protein>
<feature type="domain" description="Isochorismatase-like" evidence="2">
    <location>
        <begin position="7"/>
        <end position="150"/>
    </location>
</feature>
<dbReference type="RefSeq" id="WP_313498148.1">
    <property type="nucleotide sequence ID" value="NZ_CP134879.1"/>
</dbReference>
<dbReference type="InterPro" id="IPR050272">
    <property type="entry name" value="Isochorismatase-like_hydrls"/>
</dbReference>
<dbReference type="SUPFAM" id="SSF52499">
    <property type="entry name" value="Isochorismatase-like hydrolases"/>
    <property type="match status" value="1"/>
</dbReference>
<evidence type="ECO:0000313" key="4">
    <source>
        <dbReference type="Proteomes" id="UP001304125"/>
    </source>
</evidence>
<dbReference type="GO" id="GO:0016787">
    <property type="term" value="F:hydrolase activity"/>
    <property type="evidence" value="ECO:0007669"/>
    <property type="project" value="UniProtKB-KW"/>
</dbReference>
<evidence type="ECO:0000256" key="1">
    <source>
        <dbReference type="ARBA" id="ARBA00022801"/>
    </source>
</evidence>
<keyword evidence="4" id="KW-1185">Reference proteome</keyword>
<dbReference type="EMBL" id="CP134879">
    <property type="protein sequence ID" value="WNM24426.1"/>
    <property type="molecule type" value="Genomic_DNA"/>
</dbReference>
<organism evidence="3 4">
    <name type="scientific">Demequina capsici</name>
    <dbReference type="NCBI Taxonomy" id="3075620"/>
    <lineage>
        <taxon>Bacteria</taxon>
        <taxon>Bacillati</taxon>
        <taxon>Actinomycetota</taxon>
        <taxon>Actinomycetes</taxon>
        <taxon>Micrococcales</taxon>
        <taxon>Demequinaceae</taxon>
        <taxon>Demequina</taxon>
    </lineage>
</organism>
<dbReference type="PANTHER" id="PTHR43540:SF6">
    <property type="entry name" value="ISOCHORISMATASE-LIKE DOMAIN-CONTAINING PROTEIN"/>
    <property type="match status" value="1"/>
</dbReference>